<dbReference type="RefSeq" id="WP_124013699.1">
    <property type="nucleotide sequence ID" value="NZ_CP034073.1"/>
</dbReference>
<dbReference type="Pfam" id="PF02810">
    <property type="entry name" value="SEC-C"/>
    <property type="match status" value="1"/>
</dbReference>
<proteinExistence type="predicted"/>
<dbReference type="InterPro" id="IPR007803">
    <property type="entry name" value="Asp/Arg/Pro-Hydrxlase"/>
</dbReference>
<dbReference type="Gene3D" id="3.10.450.50">
    <property type="match status" value="1"/>
</dbReference>
<accession>A0A3N4E0N0</accession>
<dbReference type="EMBL" id="RKKB01000012">
    <property type="protein sequence ID" value="RPA27530.1"/>
    <property type="molecule type" value="Genomic_DNA"/>
</dbReference>
<feature type="domain" description="Aspartyl/asparaginy/proline hydroxylase" evidence="2">
    <location>
        <begin position="69"/>
        <end position="166"/>
    </location>
</feature>
<dbReference type="Proteomes" id="UP000273778">
    <property type="component" value="Chromosome"/>
</dbReference>
<reference evidence="4" key="3">
    <citation type="submission" date="2018-11" db="EMBL/GenBank/DDBJ databases">
        <authorList>
            <person name="Hwang Y.J."/>
            <person name="Hwang C.Y."/>
        </authorList>
    </citation>
    <scope>NUCLEOTIDE SEQUENCE</scope>
    <source>
        <strain evidence="4">R106</strain>
    </source>
</reference>
<feature type="compositionally biased region" description="Low complexity" evidence="1">
    <location>
        <begin position="347"/>
        <end position="361"/>
    </location>
</feature>
<evidence type="ECO:0000256" key="1">
    <source>
        <dbReference type="SAM" id="MobiDB-lite"/>
    </source>
</evidence>
<dbReference type="OrthoDB" id="1441538at2"/>
<dbReference type="Pfam" id="PF05118">
    <property type="entry name" value="Asp_Arg_Hydrox"/>
    <property type="match status" value="1"/>
</dbReference>
<dbReference type="EMBL" id="CP034073">
    <property type="protein sequence ID" value="AZG37270.1"/>
    <property type="molecule type" value="Genomic_DNA"/>
</dbReference>
<evidence type="ECO:0000313" key="5">
    <source>
        <dbReference type="Proteomes" id="UP000273778"/>
    </source>
</evidence>
<dbReference type="InterPro" id="IPR004027">
    <property type="entry name" value="SEC_C_motif"/>
</dbReference>
<dbReference type="Gene3D" id="2.60.120.330">
    <property type="entry name" value="B-lactam Antibiotic, Isopenicillin N Synthase, Chain"/>
    <property type="match status" value="1"/>
</dbReference>
<reference evidence="3 5" key="1">
    <citation type="submission" date="2018-11" db="EMBL/GenBank/DDBJ databases">
        <title>Shewanella sp. M2.</title>
        <authorList>
            <person name="Hwang Y.J."/>
            <person name="Hwang C.Y."/>
        </authorList>
    </citation>
    <scope>NUCLEOTIDE SEQUENCE [LARGE SCALE GENOMIC DNA]</scope>
    <source>
        <strain evidence="3 5">M2</strain>
    </source>
</reference>
<keyword evidence="5" id="KW-1185">Reference proteome</keyword>
<protein>
    <submittedName>
        <fullName evidence="4">Zinc chelation protein SecC</fullName>
    </submittedName>
</protein>
<reference evidence="6" key="2">
    <citation type="submission" date="2018-11" db="EMBL/GenBank/DDBJ databases">
        <title>Shewanella sp. R106.</title>
        <authorList>
            <person name="Hwang Y.J."/>
            <person name="Hwang C.Y."/>
        </authorList>
    </citation>
    <scope>NUCLEOTIDE SEQUENCE [LARGE SCALE GENOMIC DNA]</scope>
    <source>
        <strain evidence="6">R106</strain>
    </source>
</reference>
<dbReference type="SUPFAM" id="SSF103642">
    <property type="entry name" value="Sec-C motif"/>
    <property type="match status" value="1"/>
</dbReference>
<sequence length="384" mass="43057">MKLPHEFYQLPFSFDVGQLTKEIEQFTESDWVTHHEGFQGNSAIPLISVNGEFNNDFKGPMKPTLALDKSPYIKQILASFGEVLSRSRLMRLSPGAQVPLHSDINYHWYKRVRVHIPITTTEQVQFFCHDKQVHMGAGECWIFDSWKHHKVENNSDQYRVHLVIDLAGSSQFWRTVFQHSRSIVDDQSTALSSQFVGFNPDLPATFITEQFNSPLIMPAAEVEYLTNELLTEINHNAQNTTEEVSAFRLLMAEFVADWRVLWLQFECTKAGWAHYHALRQQTMVKASQCAKSLQLMHSGSAIKAFEQLVVVACMNIELSEQYQGSNKSAAATPNVVAKSGVGKNHPAKAATATTASPIAAPQSRNSPCPCGSGERYKACHGKVS</sequence>
<dbReference type="KEGG" id="spsr:EGC80_21985"/>
<evidence type="ECO:0000313" key="3">
    <source>
        <dbReference type="EMBL" id="AZG37270.1"/>
    </source>
</evidence>
<dbReference type="SUPFAM" id="SSF51197">
    <property type="entry name" value="Clavaminate synthase-like"/>
    <property type="match status" value="1"/>
</dbReference>
<gene>
    <name evidence="4" type="ORF">EGC77_17275</name>
    <name evidence="3" type="ORF">EGC80_21985</name>
</gene>
<organism evidence="4 6">
    <name type="scientific">Shewanella psychromarinicola</name>
    <dbReference type="NCBI Taxonomy" id="2487742"/>
    <lineage>
        <taxon>Bacteria</taxon>
        <taxon>Pseudomonadati</taxon>
        <taxon>Pseudomonadota</taxon>
        <taxon>Gammaproteobacteria</taxon>
        <taxon>Alteromonadales</taxon>
        <taxon>Shewanellaceae</taxon>
        <taxon>Shewanella</taxon>
    </lineage>
</organism>
<dbReference type="InterPro" id="IPR027443">
    <property type="entry name" value="IPNS-like_sf"/>
</dbReference>
<feature type="region of interest" description="Disordered" evidence="1">
    <location>
        <begin position="340"/>
        <end position="384"/>
    </location>
</feature>
<name>A0A3N4E0N0_9GAMM</name>
<dbReference type="AlphaFoldDB" id="A0A3N4E0N0"/>
<evidence type="ECO:0000313" key="4">
    <source>
        <dbReference type="EMBL" id="RPA27530.1"/>
    </source>
</evidence>
<dbReference type="Proteomes" id="UP000278855">
    <property type="component" value="Unassembled WGS sequence"/>
</dbReference>
<evidence type="ECO:0000259" key="2">
    <source>
        <dbReference type="Pfam" id="PF05118"/>
    </source>
</evidence>
<evidence type="ECO:0000313" key="6">
    <source>
        <dbReference type="Proteomes" id="UP000278855"/>
    </source>
</evidence>